<dbReference type="InterPro" id="IPR000014">
    <property type="entry name" value="PAS"/>
</dbReference>
<evidence type="ECO:0000259" key="6">
    <source>
        <dbReference type="PROSITE" id="PS50110"/>
    </source>
</evidence>
<dbReference type="SUPFAM" id="SSF52172">
    <property type="entry name" value="CheY-like"/>
    <property type="match status" value="1"/>
</dbReference>
<dbReference type="SMART" id="SM00448">
    <property type="entry name" value="REC"/>
    <property type="match status" value="1"/>
</dbReference>
<dbReference type="CDD" id="cd00082">
    <property type="entry name" value="HisKA"/>
    <property type="match status" value="1"/>
</dbReference>
<dbReference type="Pfam" id="PF00072">
    <property type="entry name" value="Response_reg"/>
    <property type="match status" value="1"/>
</dbReference>
<dbReference type="RefSeq" id="WP_354298189.1">
    <property type="nucleotide sequence ID" value="NZ_JBEPLU010000003.1"/>
</dbReference>
<dbReference type="Pfam" id="PF02518">
    <property type="entry name" value="HATPase_c"/>
    <property type="match status" value="1"/>
</dbReference>
<dbReference type="SUPFAM" id="SSF55785">
    <property type="entry name" value="PYP-like sensor domain (PAS domain)"/>
    <property type="match status" value="1"/>
</dbReference>
<keyword evidence="3 4" id="KW-0597">Phosphoprotein</keyword>
<dbReference type="PANTHER" id="PTHR43065:SF49">
    <property type="entry name" value="HISTIDINE KINASE"/>
    <property type="match status" value="1"/>
</dbReference>
<dbReference type="Gene3D" id="1.10.287.130">
    <property type="match status" value="1"/>
</dbReference>
<dbReference type="SMART" id="SM00086">
    <property type="entry name" value="PAC"/>
    <property type="match status" value="1"/>
</dbReference>
<dbReference type="Gene3D" id="3.40.50.2300">
    <property type="match status" value="1"/>
</dbReference>
<gene>
    <name evidence="9" type="ORF">ABID41_003358</name>
</gene>
<dbReference type="InterPro" id="IPR001789">
    <property type="entry name" value="Sig_transdc_resp-reg_receiver"/>
</dbReference>
<comment type="catalytic activity">
    <reaction evidence="1">
        <text>ATP + protein L-histidine = ADP + protein N-phospho-L-histidine.</text>
        <dbReference type="EC" id="2.7.13.3"/>
    </reaction>
</comment>
<dbReference type="Proteomes" id="UP001549110">
    <property type="component" value="Unassembled WGS sequence"/>
</dbReference>
<dbReference type="Gene3D" id="3.30.565.10">
    <property type="entry name" value="Histidine kinase-like ATPase, C-terminal domain"/>
    <property type="match status" value="1"/>
</dbReference>
<dbReference type="InterPro" id="IPR004358">
    <property type="entry name" value="Sig_transdc_His_kin-like_C"/>
</dbReference>
<name>A0ABV2EMC9_9CAUL</name>
<dbReference type="PROSITE" id="PS50109">
    <property type="entry name" value="HIS_KIN"/>
    <property type="match status" value="1"/>
</dbReference>
<sequence>MIAVQDADTTRSEDISYRLLVDAIADYALFMLDPLGQVANWNAGAERIKGYNRSEIIGRHFSLFYTEEDRATGLPARALRTAAFEGRFEHEGWRVRKDGSRFWAHVIIDPVRDQEGRIIGFAKITRDITERREAQLALDAAREALVQSQKLEAVGQLTGGVAHDFNNLLMAIIGSLELVRKRLPTDPKILPLLDTALQAAERGATLTQRMLAFARKQTLKFEAVDLRTLVEGVTGLLGQAMGPSIMIKAEIPRDLPRVHTDPAQLETALLNLAVNARDAMPHGGVITIRADAATVEPGATSGLAPGEYVRLSVADSGQGMDEETLTRAMEPFFTTKGVGKGTGLGLSMVHGLAEQSGGRLNISSAIGEGTVVELWQPKAEAGLHLRDAGSRLLEQVAVEPLSILAVDDDDLVLRSTIAMLEDLGHQAFAASSADEALTLLDREAIDVVVTDYAMPKTSGVQLAQAIRARRPSVPVILATGYADLGSGVADDLPRLAKPFLQHQLAAAIGALMSARLHCP</sequence>
<dbReference type="InterPro" id="IPR000700">
    <property type="entry name" value="PAS-assoc_C"/>
</dbReference>
<evidence type="ECO:0000259" key="8">
    <source>
        <dbReference type="PROSITE" id="PS50113"/>
    </source>
</evidence>
<dbReference type="PANTHER" id="PTHR43065">
    <property type="entry name" value="SENSOR HISTIDINE KINASE"/>
    <property type="match status" value="1"/>
</dbReference>
<dbReference type="NCBIfam" id="TIGR00229">
    <property type="entry name" value="sensory_box"/>
    <property type="match status" value="1"/>
</dbReference>
<evidence type="ECO:0000256" key="4">
    <source>
        <dbReference type="PROSITE-ProRule" id="PRU00169"/>
    </source>
</evidence>
<evidence type="ECO:0000256" key="1">
    <source>
        <dbReference type="ARBA" id="ARBA00000085"/>
    </source>
</evidence>
<dbReference type="InterPro" id="IPR036890">
    <property type="entry name" value="HATPase_C_sf"/>
</dbReference>
<dbReference type="Pfam" id="PF00512">
    <property type="entry name" value="HisKA"/>
    <property type="match status" value="1"/>
</dbReference>
<dbReference type="CDD" id="cd00130">
    <property type="entry name" value="PAS"/>
    <property type="match status" value="1"/>
</dbReference>
<feature type="domain" description="Response regulatory" evidence="6">
    <location>
        <begin position="402"/>
        <end position="512"/>
    </location>
</feature>
<evidence type="ECO:0000313" key="10">
    <source>
        <dbReference type="Proteomes" id="UP001549110"/>
    </source>
</evidence>
<dbReference type="InterPro" id="IPR036097">
    <property type="entry name" value="HisK_dim/P_sf"/>
</dbReference>
<dbReference type="InterPro" id="IPR005467">
    <property type="entry name" value="His_kinase_dom"/>
</dbReference>
<dbReference type="InterPro" id="IPR035965">
    <property type="entry name" value="PAS-like_dom_sf"/>
</dbReference>
<dbReference type="Pfam" id="PF13426">
    <property type="entry name" value="PAS_9"/>
    <property type="match status" value="1"/>
</dbReference>
<dbReference type="PROSITE" id="PS50110">
    <property type="entry name" value="RESPONSE_REGULATORY"/>
    <property type="match status" value="1"/>
</dbReference>
<accession>A0ABV2EMC9</accession>
<feature type="domain" description="PAC" evidence="8">
    <location>
        <begin position="88"/>
        <end position="140"/>
    </location>
</feature>
<feature type="domain" description="Histidine kinase" evidence="5">
    <location>
        <begin position="160"/>
        <end position="380"/>
    </location>
</feature>
<organism evidence="9 10">
    <name type="scientific">Phenylobacterium koreense</name>
    <dbReference type="NCBI Taxonomy" id="266125"/>
    <lineage>
        <taxon>Bacteria</taxon>
        <taxon>Pseudomonadati</taxon>
        <taxon>Pseudomonadota</taxon>
        <taxon>Alphaproteobacteria</taxon>
        <taxon>Caulobacterales</taxon>
        <taxon>Caulobacteraceae</taxon>
        <taxon>Phenylobacterium</taxon>
    </lineage>
</organism>
<dbReference type="EC" id="2.7.13.3" evidence="2"/>
<dbReference type="EMBL" id="JBEPLU010000003">
    <property type="protein sequence ID" value="MET3528219.1"/>
    <property type="molecule type" value="Genomic_DNA"/>
</dbReference>
<dbReference type="SUPFAM" id="SSF55874">
    <property type="entry name" value="ATPase domain of HSP90 chaperone/DNA topoisomerase II/histidine kinase"/>
    <property type="match status" value="1"/>
</dbReference>
<dbReference type="SMART" id="SM00388">
    <property type="entry name" value="HisKA"/>
    <property type="match status" value="1"/>
</dbReference>
<dbReference type="SMART" id="SM00387">
    <property type="entry name" value="HATPase_c"/>
    <property type="match status" value="1"/>
</dbReference>
<protein>
    <recommendedName>
        <fullName evidence="2">histidine kinase</fullName>
        <ecNumber evidence="2">2.7.13.3</ecNumber>
    </recommendedName>
</protein>
<dbReference type="SUPFAM" id="SSF47384">
    <property type="entry name" value="Homodimeric domain of signal transducing histidine kinase"/>
    <property type="match status" value="1"/>
</dbReference>
<feature type="modified residue" description="4-aspartylphosphate" evidence="4">
    <location>
        <position position="451"/>
    </location>
</feature>
<dbReference type="PROSITE" id="PS50113">
    <property type="entry name" value="PAC"/>
    <property type="match status" value="1"/>
</dbReference>
<evidence type="ECO:0000313" key="9">
    <source>
        <dbReference type="EMBL" id="MET3528219.1"/>
    </source>
</evidence>
<evidence type="ECO:0000259" key="5">
    <source>
        <dbReference type="PROSITE" id="PS50109"/>
    </source>
</evidence>
<evidence type="ECO:0000256" key="3">
    <source>
        <dbReference type="ARBA" id="ARBA00022553"/>
    </source>
</evidence>
<dbReference type="InterPro" id="IPR003594">
    <property type="entry name" value="HATPase_dom"/>
</dbReference>
<dbReference type="PRINTS" id="PR00344">
    <property type="entry name" value="BCTRLSENSOR"/>
</dbReference>
<feature type="domain" description="PAS" evidence="7">
    <location>
        <begin position="13"/>
        <end position="68"/>
    </location>
</feature>
<keyword evidence="10" id="KW-1185">Reference proteome</keyword>
<reference evidence="9 10" key="1">
    <citation type="submission" date="2024-06" db="EMBL/GenBank/DDBJ databases">
        <title>Genomic Encyclopedia of Type Strains, Phase IV (KMG-IV): sequencing the most valuable type-strain genomes for metagenomic binning, comparative biology and taxonomic classification.</title>
        <authorList>
            <person name="Goeker M."/>
        </authorList>
    </citation>
    <scope>NUCLEOTIDE SEQUENCE [LARGE SCALE GENOMIC DNA]</scope>
    <source>
        <strain evidence="9 10">DSM 17809</strain>
    </source>
</reference>
<evidence type="ECO:0000256" key="2">
    <source>
        <dbReference type="ARBA" id="ARBA00012438"/>
    </source>
</evidence>
<dbReference type="Gene3D" id="3.30.450.20">
    <property type="entry name" value="PAS domain"/>
    <property type="match status" value="1"/>
</dbReference>
<comment type="caution">
    <text evidence="9">The sequence shown here is derived from an EMBL/GenBank/DDBJ whole genome shotgun (WGS) entry which is preliminary data.</text>
</comment>
<dbReference type="InterPro" id="IPR001610">
    <property type="entry name" value="PAC"/>
</dbReference>
<dbReference type="InterPro" id="IPR011006">
    <property type="entry name" value="CheY-like_superfamily"/>
</dbReference>
<proteinExistence type="predicted"/>
<dbReference type="InterPro" id="IPR003661">
    <property type="entry name" value="HisK_dim/P_dom"/>
</dbReference>
<evidence type="ECO:0000259" key="7">
    <source>
        <dbReference type="PROSITE" id="PS50112"/>
    </source>
</evidence>
<dbReference type="PROSITE" id="PS50112">
    <property type="entry name" value="PAS"/>
    <property type="match status" value="1"/>
</dbReference>